<dbReference type="GO" id="GO:0046306">
    <property type="term" value="P:alkanesulfonate catabolic process"/>
    <property type="evidence" value="ECO:0007669"/>
    <property type="project" value="TreeGrafter"/>
</dbReference>
<dbReference type="OrthoDB" id="156481at2"/>
<evidence type="ECO:0000256" key="1">
    <source>
        <dbReference type="ARBA" id="ARBA00022630"/>
    </source>
</evidence>
<name>A0A402ARW2_9CHLR</name>
<dbReference type="GO" id="GO:0008726">
    <property type="term" value="F:alkanesulfonate monooxygenase activity"/>
    <property type="evidence" value="ECO:0007669"/>
    <property type="project" value="TreeGrafter"/>
</dbReference>
<dbReference type="EMBL" id="BIFS01000001">
    <property type="protein sequence ID" value="GCE21841.1"/>
    <property type="molecule type" value="Genomic_DNA"/>
</dbReference>
<dbReference type="AlphaFoldDB" id="A0A402ARW2"/>
<dbReference type="InterPro" id="IPR036661">
    <property type="entry name" value="Luciferase-like_sf"/>
</dbReference>
<keyword evidence="1" id="KW-0285">Flavoprotein</keyword>
<comment type="caution">
    <text evidence="6">The sequence shown here is derived from an EMBL/GenBank/DDBJ whole genome shotgun (WGS) entry which is preliminary data.</text>
</comment>
<dbReference type="Gene3D" id="3.20.20.30">
    <property type="entry name" value="Luciferase-like domain"/>
    <property type="match status" value="1"/>
</dbReference>
<proteinExistence type="predicted"/>
<keyword evidence="7" id="KW-1185">Reference proteome</keyword>
<evidence type="ECO:0000256" key="2">
    <source>
        <dbReference type="ARBA" id="ARBA00022643"/>
    </source>
</evidence>
<dbReference type="PANTHER" id="PTHR42847:SF8">
    <property type="entry name" value="CONSERVED PROTEIN"/>
    <property type="match status" value="1"/>
</dbReference>
<dbReference type="PANTHER" id="PTHR42847">
    <property type="entry name" value="ALKANESULFONATE MONOOXYGENASE"/>
    <property type="match status" value="1"/>
</dbReference>
<gene>
    <name evidence="6" type="ORF">KDK_56410</name>
</gene>
<evidence type="ECO:0000313" key="6">
    <source>
        <dbReference type="EMBL" id="GCE21841.1"/>
    </source>
</evidence>
<keyword evidence="2" id="KW-0288">FMN</keyword>
<dbReference type="RefSeq" id="WP_126553771.1">
    <property type="nucleotide sequence ID" value="NZ_BIFS01000001.1"/>
</dbReference>
<dbReference type="SUPFAM" id="SSF51679">
    <property type="entry name" value="Bacterial luciferase-like"/>
    <property type="match status" value="1"/>
</dbReference>
<reference evidence="7" key="1">
    <citation type="submission" date="2018-12" db="EMBL/GenBank/DDBJ databases">
        <title>Tengunoibacter tsumagoiensis gen. nov., sp. nov., Dictyobacter kobayashii sp. nov., D. alpinus sp. nov., and D. joshuensis sp. nov. and description of Dictyobacteraceae fam. nov. within the order Ktedonobacterales isolated from Tengu-no-mugimeshi.</title>
        <authorList>
            <person name="Wang C.M."/>
            <person name="Zheng Y."/>
            <person name="Sakai Y."/>
            <person name="Toyoda A."/>
            <person name="Minakuchi Y."/>
            <person name="Abe K."/>
            <person name="Yokota A."/>
            <person name="Yabe S."/>
        </authorList>
    </citation>
    <scope>NUCLEOTIDE SEQUENCE [LARGE SCALE GENOMIC DNA]</scope>
    <source>
        <strain evidence="7">Uno11</strain>
    </source>
</reference>
<feature type="domain" description="Luciferase-like" evidence="5">
    <location>
        <begin position="37"/>
        <end position="234"/>
    </location>
</feature>
<sequence>MTRIQLGLALPNGPRDEMSRETFLELLKKNLDVVVGTFDSIWFIDHVQFKGSPLLEGWTALAYMAALYPSFDFGHVVLCQSFRNPALLAKMAATAQFMSGGRFVLGIGAGWHEEEYQAYGYDFPGAGTRVEELDETLKIVKALWTEPQATFKGKHYQVVDAYCEPKPEPVPPIMVGGSQPRMLRLTARHADWWNVSQVGIDRYREQVKASEEACAVVGRDPATLRRTWFGGCYCVPEGTNPADIDMKLVRSPNPFVGTPTQIIEQMKPFIDLGVDYFMLKPESFPDTTSLRLLVEEVFPKLNA</sequence>
<dbReference type="Pfam" id="PF00296">
    <property type="entry name" value="Bac_luciferase"/>
    <property type="match status" value="1"/>
</dbReference>
<dbReference type="InterPro" id="IPR050172">
    <property type="entry name" value="SsuD_RutA_monooxygenase"/>
</dbReference>
<dbReference type="InterPro" id="IPR011251">
    <property type="entry name" value="Luciferase-like_dom"/>
</dbReference>
<keyword evidence="4" id="KW-0503">Monooxygenase</keyword>
<dbReference type="Proteomes" id="UP000287188">
    <property type="component" value="Unassembled WGS sequence"/>
</dbReference>
<accession>A0A402ARW2</accession>
<keyword evidence="3" id="KW-0560">Oxidoreductase</keyword>
<evidence type="ECO:0000259" key="5">
    <source>
        <dbReference type="Pfam" id="PF00296"/>
    </source>
</evidence>
<protein>
    <recommendedName>
        <fullName evidence="5">Luciferase-like domain-containing protein</fullName>
    </recommendedName>
</protein>
<evidence type="ECO:0000256" key="3">
    <source>
        <dbReference type="ARBA" id="ARBA00023002"/>
    </source>
</evidence>
<organism evidence="6 7">
    <name type="scientific">Dictyobacter kobayashii</name>
    <dbReference type="NCBI Taxonomy" id="2014872"/>
    <lineage>
        <taxon>Bacteria</taxon>
        <taxon>Bacillati</taxon>
        <taxon>Chloroflexota</taxon>
        <taxon>Ktedonobacteria</taxon>
        <taxon>Ktedonobacterales</taxon>
        <taxon>Dictyobacteraceae</taxon>
        <taxon>Dictyobacter</taxon>
    </lineage>
</organism>
<evidence type="ECO:0000256" key="4">
    <source>
        <dbReference type="ARBA" id="ARBA00023033"/>
    </source>
</evidence>
<evidence type="ECO:0000313" key="7">
    <source>
        <dbReference type="Proteomes" id="UP000287188"/>
    </source>
</evidence>